<organism evidence="2 3">
    <name type="scientific">Austropuccinia psidii MF-1</name>
    <dbReference type="NCBI Taxonomy" id="1389203"/>
    <lineage>
        <taxon>Eukaryota</taxon>
        <taxon>Fungi</taxon>
        <taxon>Dikarya</taxon>
        <taxon>Basidiomycota</taxon>
        <taxon>Pucciniomycotina</taxon>
        <taxon>Pucciniomycetes</taxon>
        <taxon>Pucciniales</taxon>
        <taxon>Sphaerophragmiaceae</taxon>
        <taxon>Austropuccinia</taxon>
    </lineage>
</organism>
<evidence type="ECO:0000256" key="1">
    <source>
        <dbReference type="SAM" id="MobiDB-lite"/>
    </source>
</evidence>
<comment type="caution">
    <text evidence="2">The sequence shown here is derived from an EMBL/GenBank/DDBJ whole genome shotgun (WGS) entry which is preliminary data.</text>
</comment>
<feature type="compositionally biased region" description="Polar residues" evidence="1">
    <location>
        <begin position="35"/>
        <end position="44"/>
    </location>
</feature>
<dbReference type="EMBL" id="AVOT02007150">
    <property type="protein sequence ID" value="MBW0483266.1"/>
    <property type="molecule type" value="Genomic_DNA"/>
</dbReference>
<accession>A0A9Q3GX83</accession>
<evidence type="ECO:0000313" key="3">
    <source>
        <dbReference type="Proteomes" id="UP000765509"/>
    </source>
</evidence>
<evidence type="ECO:0000313" key="2">
    <source>
        <dbReference type="EMBL" id="MBW0483266.1"/>
    </source>
</evidence>
<feature type="region of interest" description="Disordered" evidence="1">
    <location>
        <begin position="1"/>
        <end position="104"/>
    </location>
</feature>
<dbReference type="AlphaFoldDB" id="A0A9Q3GX83"/>
<sequence length="511" mass="57125">MLLDLEALHSNNSRARNPKKTRRSGPSRRLAIASDSEQSTNLDSGSEPAIDHDGKRALTTGPIEDYQEGISDDHQEDSSSAGSDSSTETSYSSSSGSSACSTDPHGPELLPFQVGGKLYQLVFFAHQKLKNRSWVALWKNLHEVDKIICSSSIKKLRSFGIILPILARLIDKIEFLVTQDLLLKSKAHRHSLSADNAKALSVLIQKWPKFLQKERIVAIREIVEQHNKPQVIAGVLDDPTDHVLFEIELVLLGLSSKISLAKLSLTSVPPAILELSSIVGWYLKFGSIQWRDGHSNSSQTDDVKLILSTIKCLDLSSNQIHSLPSRLPYILSGLKVLTLTNNPIVALPVTSIRWRALRRLKLSRRTIRRPTSRTLVRLALSSSPSPPTLVECCLKRLKSCLPITPNLPPHLFNALVKGHQCQSCSRFLWPSACPLYESFEFENLTDQRWHRVILGPSFFCMTCITLHFTCPQAELDDMCCQCFVCSLWDGPVLSLSQQPSSWCRSFEMINR</sequence>
<dbReference type="Gene3D" id="3.80.10.10">
    <property type="entry name" value="Ribonuclease Inhibitor"/>
    <property type="match status" value="1"/>
</dbReference>
<feature type="compositionally biased region" description="Basic residues" evidence="1">
    <location>
        <begin position="16"/>
        <end position="26"/>
    </location>
</feature>
<gene>
    <name evidence="2" type="ORF">O181_022981</name>
</gene>
<proteinExistence type="predicted"/>
<reference evidence="2" key="1">
    <citation type="submission" date="2021-03" db="EMBL/GenBank/DDBJ databases">
        <title>Draft genome sequence of rust myrtle Austropuccinia psidii MF-1, a brazilian biotype.</title>
        <authorList>
            <person name="Quecine M.C."/>
            <person name="Pachon D.M.R."/>
            <person name="Bonatelli M.L."/>
            <person name="Correr F.H."/>
            <person name="Franceschini L.M."/>
            <person name="Leite T.F."/>
            <person name="Margarido G.R.A."/>
            <person name="Almeida C.A."/>
            <person name="Ferrarezi J.A."/>
            <person name="Labate C.A."/>
        </authorList>
    </citation>
    <scope>NUCLEOTIDE SEQUENCE</scope>
    <source>
        <strain evidence="2">MF-1</strain>
    </source>
</reference>
<feature type="compositionally biased region" description="Low complexity" evidence="1">
    <location>
        <begin position="78"/>
        <end position="101"/>
    </location>
</feature>
<keyword evidence="3" id="KW-1185">Reference proteome</keyword>
<protein>
    <submittedName>
        <fullName evidence="2">Uncharacterized protein</fullName>
    </submittedName>
</protein>
<dbReference type="SUPFAM" id="SSF52058">
    <property type="entry name" value="L domain-like"/>
    <property type="match status" value="1"/>
</dbReference>
<dbReference type="Proteomes" id="UP000765509">
    <property type="component" value="Unassembled WGS sequence"/>
</dbReference>
<dbReference type="InterPro" id="IPR032675">
    <property type="entry name" value="LRR_dom_sf"/>
</dbReference>
<dbReference type="OrthoDB" id="660555at2759"/>
<name>A0A9Q3GX83_9BASI</name>